<keyword evidence="2" id="KW-1185">Reference proteome</keyword>
<dbReference type="Proteomes" id="UP000593802">
    <property type="component" value="Chromosome"/>
</dbReference>
<name>A0A7I8D7T9_9BACL</name>
<dbReference type="EMBL" id="AP023366">
    <property type="protein sequence ID" value="BCJ85069.1"/>
    <property type="molecule type" value="Genomic_DNA"/>
</dbReference>
<organism evidence="1 2">
    <name type="scientific">Effusibacillus dendaii</name>
    <dbReference type="NCBI Taxonomy" id="2743772"/>
    <lineage>
        <taxon>Bacteria</taxon>
        <taxon>Bacillati</taxon>
        <taxon>Bacillota</taxon>
        <taxon>Bacilli</taxon>
        <taxon>Bacillales</taxon>
        <taxon>Alicyclobacillaceae</taxon>
        <taxon>Effusibacillus</taxon>
    </lineage>
</organism>
<sequence>MLQHLLAWLGGLGIHITNRRQMHLRENWRSIRFSGKQIDELKKRALQLADSNVYRSFPRQLTEQENRLVSRIDRITSQKNRNNVTRTEAYRQIYFQHPELHWALLAHMVSRNGGYHMTDLRGELIPRLLSADEIESFFQSLERANSLIFHDAYPQLLLYAESVRQQKNYFHLLPAFGVSRFMMPVWEDFLATHDSRLLTVALIINEQHYIERRVVKHPHFAKHVYQTLEFQAQALLQLTQIVFPYYRDSRQEIELAGVTVEQFTELQERIGIGKSLYSILFGIQEVYRGALQLAKQVPHTGSRADFWPHLFSKERRHTGDYKEQRLLNCRLKSGAALFYSPELASAWDDRPFEALEQSDWFADTQAQVFDFFEPFAPPAACSMNHLFCLGLNELEAAVVAKERFA</sequence>
<dbReference type="Pfam" id="PF10720">
    <property type="entry name" value="DUF2515"/>
    <property type="match status" value="1"/>
</dbReference>
<reference evidence="1 2" key="1">
    <citation type="submission" date="2020-08" db="EMBL/GenBank/DDBJ databases">
        <title>Complete Genome Sequence of Effusibacillus dendaii Strain skT53, Isolated from Farmland soil.</title>
        <authorList>
            <person name="Konishi T."/>
            <person name="Kawasaki H."/>
        </authorList>
    </citation>
    <scope>NUCLEOTIDE SEQUENCE [LARGE SCALE GENOMIC DNA]</scope>
    <source>
        <strain evidence="2">skT53</strain>
    </source>
</reference>
<evidence type="ECO:0008006" key="3">
    <source>
        <dbReference type="Google" id="ProtNLM"/>
    </source>
</evidence>
<dbReference type="InterPro" id="IPR019658">
    <property type="entry name" value="DUF2515"/>
</dbReference>
<proteinExistence type="predicted"/>
<gene>
    <name evidence="1" type="ORF">skT53_00540</name>
</gene>
<evidence type="ECO:0000313" key="2">
    <source>
        <dbReference type="Proteomes" id="UP000593802"/>
    </source>
</evidence>
<protein>
    <recommendedName>
        <fullName evidence="3">DUF2515 domain-containing protein</fullName>
    </recommendedName>
</protein>
<dbReference type="RefSeq" id="WP_200759238.1">
    <property type="nucleotide sequence ID" value="NZ_AP023366.1"/>
</dbReference>
<evidence type="ECO:0000313" key="1">
    <source>
        <dbReference type="EMBL" id="BCJ85069.1"/>
    </source>
</evidence>
<dbReference type="KEGG" id="eff:skT53_00540"/>
<dbReference type="AlphaFoldDB" id="A0A7I8D7T9"/>
<accession>A0A7I8D7T9</accession>